<evidence type="ECO:0000313" key="2">
    <source>
        <dbReference type="Proteomes" id="UP001194468"/>
    </source>
</evidence>
<protein>
    <submittedName>
        <fullName evidence="1">Uncharacterized protein</fullName>
    </submittedName>
</protein>
<comment type="caution">
    <text evidence="1">The sequence shown here is derived from an EMBL/GenBank/DDBJ whole genome shotgun (WGS) entry which is preliminary data.</text>
</comment>
<gene>
    <name evidence="1" type="ORF">L210DRAFT_3505826</name>
</gene>
<organism evidence="1 2">
    <name type="scientific">Boletus edulis BED1</name>
    <dbReference type="NCBI Taxonomy" id="1328754"/>
    <lineage>
        <taxon>Eukaryota</taxon>
        <taxon>Fungi</taxon>
        <taxon>Dikarya</taxon>
        <taxon>Basidiomycota</taxon>
        <taxon>Agaricomycotina</taxon>
        <taxon>Agaricomycetes</taxon>
        <taxon>Agaricomycetidae</taxon>
        <taxon>Boletales</taxon>
        <taxon>Boletineae</taxon>
        <taxon>Boletaceae</taxon>
        <taxon>Boletoideae</taxon>
        <taxon>Boletus</taxon>
    </lineage>
</organism>
<reference evidence="1" key="1">
    <citation type="submission" date="2019-10" db="EMBL/GenBank/DDBJ databases">
        <authorList>
            <consortium name="DOE Joint Genome Institute"/>
            <person name="Kuo A."/>
            <person name="Miyauchi S."/>
            <person name="Kiss E."/>
            <person name="Drula E."/>
            <person name="Kohler A."/>
            <person name="Sanchez-Garcia M."/>
            <person name="Andreopoulos B."/>
            <person name="Barry K.W."/>
            <person name="Bonito G."/>
            <person name="Buee M."/>
            <person name="Carver A."/>
            <person name="Chen C."/>
            <person name="Cichocki N."/>
            <person name="Clum A."/>
            <person name="Culley D."/>
            <person name="Crous P.W."/>
            <person name="Fauchery L."/>
            <person name="Girlanda M."/>
            <person name="Hayes R."/>
            <person name="Keri Z."/>
            <person name="LaButti K."/>
            <person name="Lipzen A."/>
            <person name="Lombard V."/>
            <person name="Magnuson J."/>
            <person name="Maillard F."/>
            <person name="Morin E."/>
            <person name="Murat C."/>
            <person name="Nolan M."/>
            <person name="Ohm R."/>
            <person name="Pangilinan J."/>
            <person name="Pereira M."/>
            <person name="Perotto S."/>
            <person name="Peter M."/>
            <person name="Riley R."/>
            <person name="Sitrit Y."/>
            <person name="Stielow B."/>
            <person name="Szollosi G."/>
            <person name="Zifcakova L."/>
            <person name="Stursova M."/>
            <person name="Spatafora J.W."/>
            <person name="Tedersoo L."/>
            <person name="Vaario L.-M."/>
            <person name="Yamada A."/>
            <person name="Yan M."/>
            <person name="Wang P."/>
            <person name="Xu J."/>
            <person name="Bruns T."/>
            <person name="Baldrian P."/>
            <person name="Vilgalys R."/>
            <person name="Henrissat B."/>
            <person name="Grigoriev I.V."/>
            <person name="Hibbett D."/>
            <person name="Nagy L.G."/>
            <person name="Martin F.M."/>
        </authorList>
    </citation>
    <scope>NUCLEOTIDE SEQUENCE</scope>
    <source>
        <strain evidence="1">BED1</strain>
    </source>
</reference>
<accession>A0AAD4BP44</accession>
<reference evidence="1" key="2">
    <citation type="journal article" date="2020" name="Nat. Commun.">
        <title>Large-scale genome sequencing of mycorrhizal fungi provides insights into the early evolution of symbiotic traits.</title>
        <authorList>
            <person name="Miyauchi S."/>
            <person name="Kiss E."/>
            <person name="Kuo A."/>
            <person name="Drula E."/>
            <person name="Kohler A."/>
            <person name="Sanchez-Garcia M."/>
            <person name="Morin E."/>
            <person name="Andreopoulos B."/>
            <person name="Barry K.W."/>
            <person name="Bonito G."/>
            <person name="Buee M."/>
            <person name="Carver A."/>
            <person name="Chen C."/>
            <person name="Cichocki N."/>
            <person name="Clum A."/>
            <person name="Culley D."/>
            <person name="Crous P.W."/>
            <person name="Fauchery L."/>
            <person name="Girlanda M."/>
            <person name="Hayes R.D."/>
            <person name="Keri Z."/>
            <person name="LaButti K."/>
            <person name="Lipzen A."/>
            <person name="Lombard V."/>
            <person name="Magnuson J."/>
            <person name="Maillard F."/>
            <person name="Murat C."/>
            <person name="Nolan M."/>
            <person name="Ohm R.A."/>
            <person name="Pangilinan J."/>
            <person name="Pereira M.F."/>
            <person name="Perotto S."/>
            <person name="Peter M."/>
            <person name="Pfister S."/>
            <person name="Riley R."/>
            <person name="Sitrit Y."/>
            <person name="Stielow J.B."/>
            <person name="Szollosi G."/>
            <person name="Zifcakova L."/>
            <person name="Stursova M."/>
            <person name="Spatafora J.W."/>
            <person name="Tedersoo L."/>
            <person name="Vaario L.M."/>
            <person name="Yamada A."/>
            <person name="Yan M."/>
            <person name="Wang P."/>
            <person name="Xu J."/>
            <person name="Bruns T."/>
            <person name="Baldrian P."/>
            <person name="Vilgalys R."/>
            <person name="Dunand C."/>
            <person name="Henrissat B."/>
            <person name="Grigoriev I.V."/>
            <person name="Hibbett D."/>
            <person name="Nagy L.G."/>
            <person name="Martin F.M."/>
        </authorList>
    </citation>
    <scope>NUCLEOTIDE SEQUENCE</scope>
    <source>
        <strain evidence="1">BED1</strain>
    </source>
</reference>
<dbReference type="AlphaFoldDB" id="A0AAD4BP44"/>
<keyword evidence="2" id="KW-1185">Reference proteome</keyword>
<sequence length="272" mass="30388">MSLFHILPRTRIEGIIVCSASSAWCEQDGSEWMSHNSDNGNSTHKALGVQIDRYIYLGLLHPPSAVVDSINNHTVDDRLIAQEMITAALLGMKDWQKGERVLRTYYGTYGLGLGWMSPLLSSRAHDALTWWASSRLMVILSEYSEKMPKELFCILLRLDVTSDPFIAAHPPEHRIATDWSMVDDNNDHGMQEGKMLFVLGQRPSQTGFKTLPFSGAGKVKWIVRFGSEARTGSRDWDRSSATVIQHAVRDQATDTTTSAQGMVTAAVGLEYW</sequence>
<proteinExistence type="predicted"/>
<evidence type="ECO:0000313" key="1">
    <source>
        <dbReference type="EMBL" id="KAF8436209.1"/>
    </source>
</evidence>
<name>A0AAD4BP44_BOLED</name>
<dbReference type="EMBL" id="WHUW01000022">
    <property type="protein sequence ID" value="KAF8436209.1"/>
    <property type="molecule type" value="Genomic_DNA"/>
</dbReference>
<dbReference type="Proteomes" id="UP001194468">
    <property type="component" value="Unassembled WGS sequence"/>
</dbReference>